<dbReference type="GO" id="GO:0005524">
    <property type="term" value="F:ATP binding"/>
    <property type="evidence" value="ECO:0007669"/>
    <property type="project" value="UniProtKB-UniRule"/>
</dbReference>
<evidence type="ECO:0000256" key="5">
    <source>
        <dbReference type="ARBA" id="ARBA00022806"/>
    </source>
</evidence>
<gene>
    <name evidence="13" type="ORF">SCHPADRAFT_939940</name>
</gene>
<feature type="region of interest" description="Disordered" evidence="10">
    <location>
        <begin position="1042"/>
        <end position="1091"/>
    </location>
</feature>
<dbReference type="SMART" id="SM00490">
    <property type="entry name" value="HELICc"/>
    <property type="match status" value="1"/>
</dbReference>
<feature type="domain" description="Helicase ATP-binding" evidence="11">
    <location>
        <begin position="28"/>
        <end position="196"/>
    </location>
</feature>
<dbReference type="InterPro" id="IPR014001">
    <property type="entry name" value="Helicase_ATP-bd"/>
</dbReference>
<feature type="region of interest" description="Disordered" evidence="10">
    <location>
        <begin position="917"/>
        <end position="1016"/>
    </location>
</feature>
<dbReference type="PANTHER" id="PTHR14025:SF20">
    <property type="entry name" value="FANCONI ANEMIA GROUP M PROTEIN"/>
    <property type="match status" value="1"/>
</dbReference>
<dbReference type="OrthoDB" id="164902at2759"/>
<dbReference type="GO" id="GO:0000400">
    <property type="term" value="F:four-way junction DNA binding"/>
    <property type="evidence" value="ECO:0007669"/>
    <property type="project" value="TreeGrafter"/>
</dbReference>
<feature type="compositionally biased region" description="Acidic residues" evidence="10">
    <location>
        <begin position="638"/>
        <end position="649"/>
    </location>
</feature>
<dbReference type="GO" id="GO:0005634">
    <property type="term" value="C:nucleus"/>
    <property type="evidence" value="ECO:0007669"/>
    <property type="project" value="UniProtKB-SubCell"/>
</dbReference>
<feature type="compositionally biased region" description="Acidic residues" evidence="10">
    <location>
        <begin position="990"/>
        <end position="1000"/>
    </location>
</feature>
<dbReference type="GO" id="GO:0045003">
    <property type="term" value="P:double-strand break repair via synthesis-dependent strand annealing"/>
    <property type="evidence" value="ECO:0007669"/>
    <property type="project" value="TreeGrafter"/>
</dbReference>
<keyword evidence="14" id="KW-1185">Reference proteome</keyword>
<dbReference type="InterPro" id="IPR039686">
    <property type="entry name" value="FANCM/Mph1-like_ID"/>
</dbReference>
<dbReference type="GO" id="GO:0036297">
    <property type="term" value="P:interstrand cross-link repair"/>
    <property type="evidence" value="ECO:0007669"/>
    <property type="project" value="TreeGrafter"/>
</dbReference>
<dbReference type="STRING" id="27342.A0A0H2RX27"/>
<dbReference type="InterPro" id="IPR001650">
    <property type="entry name" value="Helicase_C-like"/>
</dbReference>
<comment type="catalytic activity">
    <reaction evidence="8 9">
        <text>ATP + H2O = ADP + phosphate + H(+)</text>
        <dbReference type="Rhea" id="RHEA:13065"/>
        <dbReference type="ChEBI" id="CHEBI:15377"/>
        <dbReference type="ChEBI" id="CHEBI:15378"/>
        <dbReference type="ChEBI" id="CHEBI:30616"/>
        <dbReference type="ChEBI" id="CHEBI:43474"/>
        <dbReference type="ChEBI" id="CHEBI:456216"/>
        <dbReference type="EC" id="3.6.4.12"/>
    </reaction>
</comment>
<dbReference type="GO" id="GO:0009378">
    <property type="term" value="F:four-way junction helicase activity"/>
    <property type="evidence" value="ECO:0007669"/>
    <property type="project" value="TreeGrafter"/>
</dbReference>
<evidence type="ECO:0000256" key="2">
    <source>
        <dbReference type="ARBA" id="ARBA00009889"/>
    </source>
</evidence>
<evidence type="ECO:0000313" key="14">
    <source>
        <dbReference type="Proteomes" id="UP000053477"/>
    </source>
</evidence>
<dbReference type="InParanoid" id="A0A0H2RX27"/>
<evidence type="ECO:0000313" key="13">
    <source>
        <dbReference type="EMBL" id="KLO13943.1"/>
    </source>
</evidence>
<dbReference type="Proteomes" id="UP000053477">
    <property type="component" value="Unassembled WGS sequence"/>
</dbReference>
<evidence type="ECO:0000256" key="10">
    <source>
        <dbReference type="SAM" id="MobiDB-lite"/>
    </source>
</evidence>
<dbReference type="PROSITE" id="PS51194">
    <property type="entry name" value="HELICASE_CTER"/>
    <property type="match status" value="1"/>
</dbReference>
<keyword evidence="4 13" id="KW-0378">Hydrolase</keyword>
<dbReference type="FunCoup" id="A0A0H2RX27">
    <property type="interactions" value="156"/>
</dbReference>
<evidence type="ECO:0000256" key="7">
    <source>
        <dbReference type="ARBA" id="ARBA00023242"/>
    </source>
</evidence>
<dbReference type="EC" id="3.6.4.12" evidence="9"/>
<dbReference type="PANTHER" id="PTHR14025">
    <property type="entry name" value="FANCONI ANEMIA GROUP M FANCM FAMILY MEMBER"/>
    <property type="match status" value="1"/>
</dbReference>
<dbReference type="SMART" id="SM00487">
    <property type="entry name" value="DEXDc"/>
    <property type="match status" value="1"/>
</dbReference>
<dbReference type="AlphaFoldDB" id="A0A0H2RX27"/>
<keyword evidence="7" id="KW-0539">Nucleus</keyword>
<dbReference type="CDD" id="cd18033">
    <property type="entry name" value="DEXDc_FANCM"/>
    <property type="match status" value="1"/>
</dbReference>
<feature type="compositionally biased region" description="Low complexity" evidence="10">
    <location>
        <begin position="824"/>
        <end position="834"/>
    </location>
</feature>
<dbReference type="InterPro" id="IPR027417">
    <property type="entry name" value="P-loop_NTPase"/>
</dbReference>
<reference evidence="13 14" key="1">
    <citation type="submission" date="2015-04" db="EMBL/GenBank/DDBJ databases">
        <title>Complete genome sequence of Schizopora paradoxa KUC8140, a cosmopolitan wood degrader in East Asia.</title>
        <authorList>
            <consortium name="DOE Joint Genome Institute"/>
            <person name="Min B."/>
            <person name="Park H."/>
            <person name="Jang Y."/>
            <person name="Kim J.-J."/>
            <person name="Kim K.H."/>
            <person name="Pangilinan J."/>
            <person name="Lipzen A."/>
            <person name="Riley R."/>
            <person name="Grigoriev I.V."/>
            <person name="Spatafora J.W."/>
            <person name="Choi I.-G."/>
        </authorList>
    </citation>
    <scope>NUCLEOTIDE SEQUENCE [LARGE SCALE GENOMIC DNA]</scope>
    <source>
        <strain evidence="13 14">KUC8140</strain>
    </source>
</reference>
<feature type="compositionally biased region" description="Polar residues" evidence="10">
    <location>
        <begin position="715"/>
        <end position="728"/>
    </location>
</feature>
<feature type="compositionally biased region" description="Basic and acidic residues" evidence="10">
    <location>
        <begin position="860"/>
        <end position="869"/>
    </location>
</feature>
<feature type="compositionally biased region" description="Polar residues" evidence="10">
    <location>
        <begin position="835"/>
        <end position="856"/>
    </location>
</feature>
<feature type="compositionally biased region" description="Basic and acidic residues" evidence="10">
    <location>
        <begin position="743"/>
        <end position="764"/>
    </location>
</feature>
<evidence type="ECO:0000256" key="6">
    <source>
        <dbReference type="ARBA" id="ARBA00022840"/>
    </source>
</evidence>
<dbReference type="GO" id="GO:0043138">
    <property type="term" value="F:3'-5' DNA helicase activity"/>
    <property type="evidence" value="ECO:0007669"/>
    <property type="project" value="InterPro"/>
</dbReference>
<feature type="domain" description="Helicase C-terminal" evidence="12">
    <location>
        <begin position="382"/>
        <end position="553"/>
    </location>
</feature>
<sequence>MKLEADLLEAKHWIFPLNRPRRDYQFNIAKKCLFENTLVAIPTGLGKTFIAGVVMLNFYRWFPQGKVVFIAPTKPLVAQQITACHEVCGIPGSAAAELTGSVSKPKRAAAWEEKRVLYMTPQTLRNDLVNKLGDPMDIVLLVIDEAHKGTGDYAYAQVVRYLMQKNPHFRILALTATPGNKPETVQEIVDALHITHIEIRDENSSDLKRYVFEKIVNLHVIDLSDELKKLRDLLCKCIEPHLKKCRNNGIIYTQNPVMLSTFNCTASIGRVFNEFKHCAGWAFWTLKYLAKLATAMGYLMECSFRLAFRHLDELRQEAAGNNKAIVEGSPKKKKEDTSKAFVQMMNHIRKDKDFGNLMAEFDRQKNAQKTRHPKMEKLVSLTLTHFTNAAEDAAASDSPVGESKIMVFVQFRDVVDEVVELFKSHEPTIRAARFVGQGLDKQGRKGINQKEQLEVIRKFKEGIYNVLVSTSIGEEGLDIGEIDRIICYDAQKSSVRMLQRVGRTGRKRQGYVDVVLAKEREETNWDKSKEKYEDVQHSIIKGDDLQFYTDAERLIPEHINPQCIQREMEIEPYVRSPEKPKRSTGAAKAPKGTKRKRNDDMGRNIPLGAITGFCAASELQPKGKGTKKAKTLAPLEERDLDEDDTDDEINQGLAGPSSKPKGKGKGKAAATAKPKAKKTSKANQKTLQKYLKAPVPSQLSEDDDDGEIEAGLLSKRTTQATQPQPNSDSDVDLIEGPSPTKSLNEDQHVMEVSDSEHDEMESPLKRKRARLSSQPVQSSSPDRPLAGRKQSSTPSRSRLSDGSVVTPVHTKNKNGEMGWLYDISSESEAGPSSSKRIATRQTGARKSTASASTFKTAKQVRIDEDERKPTPVKGNRPRRESDVFDDVYDVDETPLQEILVNENSSFIPPEPTFAVRKPRARARAAVQETPSSSPVVTRRITRKETRSLTPDSPPKPAKRRKTTKAAPIQHNSLMDVEAEHSGEEVSAGESDVEMVEEESDREFLREIPETQASPSYEQTQAYRAGLATQMPTQFKGLKFANGPRRGLVVGPRKPILISSSPGRPNDYDMNDSFLADDDEPIEVDEDASSDT</sequence>
<accession>A0A0H2RX27</accession>
<feature type="region of interest" description="Disordered" evidence="10">
    <location>
        <begin position="621"/>
        <end position="888"/>
    </location>
</feature>
<keyword evidence="3" id="KW-0547">Nucleotide-binding</keyword>
<organism evidence="13 14">
    <name type="scientific">Schizopora paradoxa</name>
    <dbReference type="NCBI Taxonomy" id="27342"/>
    <lineage>
        <taxon>Eukaryota</taxon>
        <taxon>Fungi</taxon>
        <taxon>Dikarya</taxon>
        <taxon>Basidiomycota</taxon>
        <taxon>Agaricomycotina</taxon>
        <taxon>Agaricomycetes</taxon>
        <taxon>Hymenochaetales</taxon>
        <taxon>Schizoporaceae</taxon>
        <taxon>Schizopora</taxon>
    </lineage>
</organism>
<evidence type="ECO:0000256" key="1">
    <source>
        <dbReference type="ARBA" id="ARBA00004123"/>
    </source>
</evidence>
<comment type="similarity">
    <text evidence="2 9">Belongs to the DEAD box helicase family. DEAH subfamily. FANCM sub-subfamily.</text>
</comment>
<proteinExistence type="inferred from homology"/>
<dbReference type="InterPro" id="IPR044749">
    <property type="entry name" value="FANCM_DEXDc"/>
</dbReference>
<dbReference type="PROSITE" id="PS51192">
    <property type="entry name" value="HELICASE_ATP_BIND_1"/>
    <property type="match status" value="1"/>
</dbReference>
<dbReference type="FunFam" id="3.40.50.300:FF:000861">
    <property type="entry name" value="Fanconi anemia, complementation group M"/>
    <property type="match status" value="1"/>
</dbReference>
<feature type="region of interest" description="Disordered" evidence="10">
    <location>
        <begin position="572"/>
        <end position="604"/>
    </location>
</feature>
<keyword evidence="6" id="KW-0067">ATP-binding</keyword>
<feature type="compositionally biased region" description="Acidic residues" evidence="10">
    <location>
        <begin position="1074"/>
        <end position="1091"/>
    </location>
</feature>
<dbReference type="Gene3D" id="3.40.50.300">
    <property type="entry name" value="P-loop containing nucleotide triphosphate hydrolases"/>
    <property type="match status" value="2"/>
</dbReference>
<evidence type="ECO:0000256" key="9">
    <source>
        <dbReference type="RuleBase" id="RU367027"/>
    </source>
</evidence>
<evidence type="ECO:0000256" key="4">
    <source>
        <dbReference type="ARBA" id="ARBA00022801"/>
    </source>
</evidence>
<evidence type="ECO:0000259" key="12">
    <source>
        <dbReference type="PROSITE" id="PS51194"/>
    </source>
</evidence>
<dbReference type="CDD" id="cd12091">
    <property type="entry name" value="FANCM_ID"/>
    <property type="match status" value="1"/>
</dbReference>
<evidence type="ECO:0000259" key="11">
    <source>
        <dbReference type="PROSITE" id="PS51192"/>
    </source>
</evidence>
<dbReference type="EMBL" id="KQ085951">
    <property type="protein sequence ID" value="KLO13943.1"/>
    <property type="molecule type" value="Genomic_DNA"/>
</dbReference>
<keyword evidence="5" id="KW-0347">Helicase</keyword>
<evidence type="ECO:0000256" key="3">
    <source>
        <dbReference type="ARBA" id="ARBA00022741"/>
    </source>
</evidence>
<comment type="subunit">
    <text evidence="9">Interacts with the MHF histone-fold complex to form the FANCM-MHF complex.</text>
</comment>
<dbReference type="InterPro" id="IPR011545">
    <property type="entry name" value="DEAD/DEAH_box_helicase_dom"/>
</dbReference>
<dbReference type="Pfam" id="PF00270">
    <property type="entry name" value="DEAD"/>
    <property type="match status" value="1"/>
</dbReference>
<comment type="subcellular location">
    <subcellularLocation>
        <location evidence="1 9">Nucleus</location>
    </subcellularLocation>
</comment>
<evidence type="ECO:0000256" key="8">
    <source>
        <dbReference type="ARBA" id="ARBA00047995"/>
    </source>
</evidence>
<dbReference type="GO" id="GO:0016887">
    <property type="term" value="F:ATP hydrolysis activity"/>
    <property type="evidence" value="ECO:0007669"/>
    <property type="project" value="RHEA"/>
</dbReference>
<protein>
    <recommendedName>
        <fullName evidence="9">ATP-dependent DNA helicase</fullName>
        <ecNumber evidence="9">3.6.4.12</ecNumber>
    </recommendedName>
</protein>
<dbReference type="SUPFAM" id="SSF52540">
    <property type="entry name" value="P-loop containing nucleoside triphosphate hydrolases"/>
    <property type="match status" value="1"/>
</dbReference>
<dbReference type="Pfam" id="PF00271">
    <property type="entry name" value="Helicase_C"/>
    <property type="match status" value="1"/>
</dbReference>
<feature type="compositionally biased region" description="Polar residues" evidence="10">
    <location>
        <begin position="771"/>
        <end position="781"/>
    </location>
</feature>
<comment type="function">
    <text evidence="9">ATP-dependent DNA helicase involved in DNA damage repair by homologous recombination and in genome maintenance. Capable of unwinding D-loops. Plays a role in limiting crossover recombinants during mitotic DNA double-strand break (DSB) repair. Component of a FANCM-MHF complex which promotes gene conversion at blocked replication forks, probably by reversal of the stalled fork.</text>
</comment>
<name>A0A0H2RX27_9AGAM</name>